<feature type="transmembrane region" description="Helical" evidence="1">
    <location>
        <begin position="71"/>
        <end position="90"/>
    </location>
</feature>
<dbReference type="SMART" id="SM00267">
    <property type="entry name" value="GGDEF"/>
    <property type="match status" value="1"/>
</dbReference>
<dbReference type="InterPro" id="IPR000160">
    <property type="entry name" value="GGDEF_dom"/>
</dbReference>
<keyword evidence="1" id="KW-0472">Membrane</keyword>
<dbReference type="InterPro" id="IPR050706">
    <property type="entry name" value="Cyclic-di-GMP_PDE-like"/>
</dbReference>
<feature type="domain" description="GGDEF" evidence="3">
    <location>
        <begin position="276"/>
        <end position="410"/>
    </location>
</feature>
<feature type="transmembrane region" description="Helical" evidence="1">
    <location>
        <begin position="110"/>
        <end position="130"/>
    </location>
</feature>
<dbReference type="Pfam" id="PF00563">
    <property type="entry name" value="EAL"/>
    <property type="match status" value="1"/>
</dbReference>
<dbReference type="Gene3D" id="3.30.70.270">
    <property type="match status" value="1"/>
</dbReference>
<dbReference type="SMART" id="SM00052">
    <property type="entry name" value="EAL"/>
    <property type="match status" value="1"/>
</dbReference>
<evidence type="ECO:0000313" key="5">
    <source>
        <dbReference type="Proteomes" id="UP001325479"/>
    </source>
</evidence>
<keyword evidence="1" id="KW-1133">Transmembrane helix</keyword>
<evidence type="ECO:0000259" key="3">
    <source>
        <dbReference type="PROSITE" id="PS50887"/>
    </source>
</evidence>
<dbReference type="CDD" id="cd01949">
    <property type="entry name" value="GGDEF"/>
    <property type="match status" value="1"/>
</dbReference>
<dbReference type="PROSITE" id="PS50883">
    <property type="entry name" value="EAL"/>
    <property type="match status" value="1"/>
</dbReference>
<name>A0ABZ0WL67_9BURK</name>
<dbReference type="PROSITE" id="PS50887">
    <property type="entry name" value="GGDEF"/>
    <property type="match status" value="1"/>
</dbReference>
<dbReference type="NCBIfam" id="TIGR00254">
    <property type="entry name" value="GGDEF"/>
    <property type="match status" value="1"/>
</dbReference>
<keyword evidence="1" id="KW-0812">Transmembrane</keyword>
<feature type="transmembrane region" description="Helical" evidence="1">
    <location>
        <begin position="186"/>
        <end position="206"/>
    </location>
</feature>
<feature type="transmembrane region" description="Helical" evidence="1">
    <location>
        <begin position="163"/>
        <end position="180"/>
    </location>
</feature>
<accession>A0ABZ0WL67</accession>
<dbReference type="SUPFAM" id="SSF55073">
    <property type="entry name" value="Nucleotide cyclase"/>
    <property type="match status" value="1"/>
</dbReference>
<protein>
    <submittedName>
        <fullName evidence="4">EAL domain-containing protein</fullName>
    </submittedName>
</protein>
<reference evidence="4 5" key="1">
    <citation type="submission" date="2023-12" db="EMBL/GenBank/DDBJ databases">
        <title>Genome sequencing and assembly of bacterial species from a model synthetic community.</title>
        <authorList>
            <person name="Hogle S.L."/>
        </authorList>
    </citation>
    <scope>NUCLEOTIDE SEQUENCE [LARGE SCALE GENOMIC DNA]</scope>
    <source>
        <strain evidence="4 5">HAMBI 2494</strain>
    </source>
</reference>
<feature type="transmembrane region" description="Helical" evidence="1">
    <location>
        <begin position="136"/>
        <end position="156"/>
    </location>
</feature>
<proteinExistence type="predicted"/>
<evidence type="ECO:0000313" key="4">
    <source>
        <dbReference type="EMBL" id="WQD78103.1"/>
    </source>
</evidence>
<dbReference type="SUPFAM" id="SSF141868">
    <property type="entry name" value="EAL domain-like"/>
    <property type="match status" value="1"/>
</dbReference>
<dbReference type="PANTHER" id="PTHR33121:SF71">
    <property type="entry name" value="OXYGEN SENSOR PROTEIN DOSP"/>
    <property type="match status" value="1"/>
</dbReference>
<dbReference type="RefSeq" id="WP_114811254.1">
    <property type="nucleotide sequence ID" value="NZ_CP139965.1"/>
</dbReference>
<organism evidence="4 5">
    <name type="scientific">Paraburkholderia kururiensis</name>
    <dbReference type="NCBI Taxonomy" id="984307"/>
    <lineage>
        <taxon>Bacteria</taxon>
        <taxon>Pseudomonadati</taxon>
        <taxon>Pseudomonadota</taxon>
        <taxon>Betaproteobacteria</taxon>
        <taxon>Burkholderiales</taxon>
        <taxon>Burkholderiaceae</taxon>
        <taxon>Paraburkholderia</taxon>
    </lineage>
</organism>
<dbReference type="PANTHER" id="PTHR33121">
    <property type="entry name" value="CYCLIC DI-GMP PHOSPHODIESTERASE PDEF"/>
    <property type="match status" value="1"/>
</dbReference>
<dbReference type="InterPro" id="IPR043128">
    <property type="entry name" value="Rev_trsase/Diguanyl_cyclase"/>
</dbReference>
<dbReference type="InterPro" id="IPR029787">
    <property type="entry name" value="Nucleotide_cyclase"/>
</dbReference>
<dbReference type="InterPro" id="IPR035919">
    <property type="entry name" value="EAL_sf"/>
</dbReference>
<keyword evidence="5" id="KW-1185">Reference proteome</keyword>
<dbReference type="EMBL" id="CP139965">
    <property type="protein sequence ID" value="WQD78103.1"/>
    <property type="molecule type" value="Genomic_DNA"/>
</dbReference>
<gene>
    <name evidence="4" type="ORF">U0042_29535</name>
</gene>
<feature type="transmembrane region" description="Helical" evidence="1">
    <location>
        <begin position="46"/>
        <end position="65"/>
    </location>
</feature>
<evidence type="ECO:0000256" key="1">
    <source>
        <dbReference type="SAM" id="Phobius"/>
    </source>
</evidence>
<dbReference type="Proteomes" id="UP001325479">
    <property type="component" value="Chromosome"/>
</dbReference>
<dbReference type="InterPro" id="IPR001633">
    <property type="entry name" value="EAL_dom"/>
</dbReference>
<sequence length="674" mass="75221">MTSRPVHRAWTLRCRRAVERCARLFAVPAENPELIRSQSAALSTQIPLLYFILVTNSVALALTHLHSAPAWMTVWTPGALCGFCIVRLVWWRRIRHIEVDTATHLRRLRLTLRLVPVLGVLFTAWGFNLYRYGDAYAQAHVAFYMAITVIGCIFCLMHLRGAALMLAAIVILPFAVFFSLTGNLVFMLMAANLLLVWVAMIFVLLVHYRDFARLVESTVTLRLRQAETQRLSDENFRLANLDSLTGLPNRRAFLAHVDSMAAHASGHHAARARGTRSIVIGLIDLDDFKLVNDAYGHSTGDRVLAEVGRRLLDISTNPVFFARLGGDEFGMLLRENLSTDELMARGRALCRLLQQPYELGELTLRLTASVGFAASPDGPLERPELLFEQADHALYYAKQNARGEPVIFSHAHESERRRMGLIEQALAHADLVRELSVAFQPIVELPSHRILGFEALARWTHERLGQVPPAEFIACAERSNRILQVSEVLLKKALAEARRWPDDTWVSFNLSARDIGSPEATQRIADIVLASGVPPHRIEMEITETALVSDFDVASESLRLLKELGVRIALDDFGTGFSSLTYVQRLPLDKIKIDRSFVSDIVHNATGQSVVKSIVDLCRNLDLDCVVEGAEDEEQVGILHELGCRKMQGYLFGRPMAGDAACALLSRETTIQAA</sequence>
<dbReference type="CDD" id="cd01948">
    <property type="entry name" value="EAL"/>
    <property type="match status" value="1"/>
</dbReference>
<feature type="domain" description="EAL" evidence="2">
    <location>
        <begin position="415"/>
        <end position="669"/>
    </location>
</feature>
<evidence type="ECO:0000259" key="2">
    <source>
        <dbReference type="PROSITE" id="PS50883"/>
    </source>
</evidence>
<dbReference type="Pfam" id="PF00990">
    <property type="entry name" value="GGDEF"/>
    <property type="match status" value="1"/>
</dbReference>
<dbReference type="Gene3D" id="3.20.20.450">
    <property type="entry name" value="EAL domain"/>
    <property type="match status" value="1"/>
</dbReference>